<dbReference type="Gene3D" id="3.10.120.10">
    <property type="entry name" value="Cytochrome b5-like heme/steroid binding domain"/>
    <property type="match status" value="1"/>
</dbReference>
<feature type="compositionally biased region" description="Low complexity" evidence="5">
    <location>
        <begin position="126"/>
        <end position="140"/>
    </location>
</feature>
<name>A0A6H0XSG8_9PEZI</name>
<dbReference type="EMBL" id="CP051140">
    <property type="protein sequence ID" value="QIW97600.1"/>
    <property type="molecule type" value="Genomic_DNA"/>
</dbReference>
<sequence length="268" mass="28678">MTSVLNSLWQTISLSGEKAPTDTTTADTSQASDKDGFDTDKEDNQSTPKAEPQVIAPDVPSFELTEHTEARDRRETDVNSPTGRISPGTQSASNLAPPRSLQAPSRQPAPPRSSLVPAGLMPPPSGSSGPLPNRGPPGNSQQRVGSNARGKVLLSPGHSPMDWASLTRSSNLSGVPSLQRVTPSQLKVMNGRKGKPIWSSYQGKVYNITPYLPFHPGGEKELFKSAGRDGTKLFMDIHPWVNWEGMLSACLVGILVSEDAEGTLEDID</sequence>
<dbReference type="InterPro" id="IPR036400">
    <property type="entry name" value="Cyt_B5-like_heme/steroid_sf"/>
</dbReference>
<evidence type="ECO:0000256" key="4">
    <source>
        <dbReference type="RuleBase" id="RU362121"/>
    </source>
</evidence>
<reference evidence="7 8" key="1">
    <citation type="journal article" date="2016" name="Sci. Rep.">
        <title>Peltaster fructicola genome reveals evolution from an invasive phytopathogen to an ectophytic parasite.</title>
        <authorList>
            <person name="Xu C."/>
            <person name="Chen H."/>
            <person name="Gleason M.L."/>
            <person name="Xu J.R."/>
            <person name="Liu H."/>
            <person name="Zhang R."/>
            <person name="Sun G."/>
        </authorList>
    </citation>
    <scope>NUCLEOTIDE SEQUENCE [LARGE SCALE GENOMIC DNA]</scope>
    <source>
        <strain evidence="7 8">LNHT1506</strain>
    </source>
</reference>
<dbReference type="GO" id="GO:0005737">
    <property type="term" value="C:cytoplasm"/>
    <property type="evidence" value="ECO:0007669"/>
    <property type="project" value="TreeGrafter"/>
</dbReference>
<keyword evidence="2 4" id="KW-0479">Metal-binding</keyword>
<evidence type="ECO:0000256" key="1">
    <source>
        <dbReference type="ARBA" id="ARBA00022617"/>
    </source>
</evidence>
<evidence type="ECO:0000259" key="6">
    <source>
        <dbReference type="PROSITE" id="PS50255"/>
    </source>
</evidence>
<dbReference type="InterPro" id="IPR051872">
    <property type="entry name" value="Cytochrome_b5/Flavoprotein_Rdt"/>
</dbReference>
<feature type="compositionally biased region" description="Low complexity" evidence="5">
    <location>
        <begin position="21"/>
        <end position="31"/>
    </location>
</feature>
<accession>A0A6H0XSG8</accession>
<dbReference type="GO" id="GO:0046872">
    <property type="term" value="F:metal ion binding"/>
    <property type="evidence" value="ECO:0007669"/>
    <property type="project" value="UniProtKB-UniRule"/>
</dbReference>
<dbReference type="Proteomes" id="UP000503462">
    <property type="component" value="Chromosome 2"/>
</dbReference>
<organism evidence="7 8">
    <name type="scientific">Peltaster fructicola</name>
    <dbReference type="NCBI Taxonomy" id="286661"/>
    <lineage>
        <taxon>Eukaryota</taxon>
        <taxon>Fungi</taxon>
        <taxon>Dikarya</taxon>
        <taxon>Ascomycota</taxon>
        <taxon>Pezizomycotina</taxon>
        <taxon>Dothideomycetes</taxon>
        <taxon>Dothideomycetes incertae sedis</taxon>
        <taxon>Peltaster</taxon>
    </lineage>
</organism>
<evidence type="ECO:0000256" key="5">
    <source>
        <dbReference type="SAM" id="MobiDB-lite"/>
    </source>
</evidence>
<feature type="region of interest" description="Disordered" evidence="5">
    <location>
        <begin position="14"/>
        <end position="162"/>
    </location>
</feature>
<dbReference type="InterPro" id="IPR001199">
    <property type="entry name" value="Cyt_B5-like_heme/steroid-bd"/>
</dbReference>
<keyword evidence="8" id="KW-1185">Reference proteome</keyword>
<evidence type="ECO:0000313" key="8">
    <source>
        <dbReference type="Proteomes" id="UP000503462"/>
    </source>
</evidence>
<feature type="compositionally biased region" description="Basic and acidic residues" evidence="5">
    <location>
        <begin position="32"/>
        <end position="44"/>
    </location>
</feature>
<evidence type="ECO:0000313" key="7">
    <source>
        <dbReference type="EMBL" id="QIW97600.1"/>
    </source>
</evidence>
<feature type="compositionally biased region" description="Basic and acidic residues" evidence="5">
    <location>
        <begin position="64"/>
        <end position="77"/>
    </location>
</feature>
<dbReference type="SMART" id="SM01117">
    <property type="entry name" value="Cyt-b5"/>
    <property type="match status" value="1"/>
</dbReference>
<dbReference type="InterPro" id="IPR018506">
    <property type="entry name" value="Cyt_B5_heme-BS"/>
</dbReference>
<dbReference type="GO" id="GO:0004128">
    <property type="term" value="F:cytochrome-b5 reductase activity, acting on NAD(P)H"/>
    <property type="evidence" value="ECO:0007669"/>
    <property type="project" value="TreeGrafter"/>
</dbReference>
<evidence type="ECO:0000256" key="3">
    <source>
        <dbReference type="ARBA" id="ARBA00023004"/>
    </source>
</evidence>
<dbReference type="OrthoDB" id="432299at2759"/>
<evidence type="ECO:0000256" key="2">
    <source>
        <dbReference type="ARBA" id="ARBA00022723"/>
    </source>
</evidence>
<dbReference type="PANTHER" id="PTHR46237">
    <property type="entry name" value="CYTOCHROME B5 REDUCTASE 4 FAMILY MEMBER"/>
    <property type="match status" value="1"/>
</dbReference>
<keyword evidence="3 4" id="KW-0408">Iron</keyword>
<dbReference type="PANTHER" id="PTHR46237:SF1">
    <property type="entry name" value="CYTOCHROME B5 REDUCTASE 4"/>
    <property type="match status" value="1"/>
</dbReference>
<comment type="similarity">
    <text evidence="4">Belongs to the cytochrome b5 family.</text>
</comment>
<gene>
    <name evidence="7" type="ORF">AMS68_003118</name>
</gene>
<feature type="domain" description="Cytochrome b5 heme-binding" evidence="6">
    <location>
        <begin position="178"/>
        <end position="256"/>
    </location>
</feature>
<dbReference type="PROSITE" id="PS00191">
    <property type="entry name" value="CYTOCHROME_B5_1"/>
    <property type="match status" value="1"/>
</dbReference>
<keyword evidence="1 4" id="KW-0349">Heme</keyword>
<feature type="compositionally biased region" description="Polar residues" evidence="5">
    <location>
        <begin position="78"/>
        <end position="94"/>
    </location>
</feature>
<dbReference type="Pfam" id="PF00173">
    <property type="entry name" value="Cyt-b5"/>
    <property type="match status" value="1"/>
</dbReference>
<protein>
    <recommendedName>
        <fullName evidence="6">Cytochrome b5 heme-binding domain-containing protein</fullName>
    </recommendedName>
</protein>
<dbReference type="PROSITE" id="PS50255">
    <property type="entry name" value="CYTOCHROME_B5_2"/>
    <property type="match status" value="1"/>
</dbReference>
<dbReference type="GO" id="GO:0020037">
    <property type="term" value="F:heme binding"/>
    <property type="evidence" value="ECO:0007669"/>
    <property type="project" value="UniProtKB-UniRule"/>
</dbReference>
<dbReference type="AlphaFoldDB" id="A0A6H0XSG8"/>
<dbReference type="FunFam" id="3.10.120.10:FF:000001">
    <property type="entry name" value="Cytochrome b5 reductase 4"/>
    <property type="match status" value="1"/>
</dbReference>
<proteinExistence type="inferred from homology"/>
<dbReference type="SUPFAM" id="SSF55856">
    <property type="entry name" value="Cytochrome b5-like heme/steroid binding domain"/>
    <property type="match status" value="1"/>
</dbReference>